<organism evidence="2 3">
    <name type="scientific">Austropuccinia psidii MF-1</name>
    <dbReference type="NCBI Taxonomy" id="1389203"/>
    <lineage>
        <taxon>Eukaryota</taxon>
        <taxon>Fungi</taxon>
        <taxon>Dikarya</taxon>
        <taxon>Basidiomycota</taxon>
        <taxon>Pucciniomycotina</taxon>
        <taxon>Pucciniomycetes</taxon>
        <taxon>Pucciniales</taxon>
        <taxon>Sphaerophragmiaceae</taxon>
        <taxon>Austropuccinia</taxon>
    </lineage>
</organism>
<gene>
    <name evidence="2" type="ORF">O181_027645</name>
</gene>
<evidence type="ECO:0000313" key="2">
    <source>
        <dbReference type="EMBL" id="MBW0487930.1"/>
    </source>
</evidence>
<proteinExistence type="predicted"/>
<comment type="caution">
    <text evidence="2">The sequence shown here is derived from an EMBL/GenBank/DDBJ whole genome shotgun (WGS) entry which is preliminary data.</text>
</comment>
<dbReference type="AlphaFoldDB" id="A0A9Q3H3E8"/>
<feature type="transmembrane region" description="Helical" evidence="1">
    <location>
        <begin position="118"/>
        <end position="137"/>
    </location>
</feature>
<accession>A0A9Q3H3E8</accession>
<dbReference type="InterPro" id="IPR009447">
    <property type="entry name" value="PIGW/GWT1"/>
</dbReference>
<dbReference type="Proteomes" id="UP000765509">
    <property type="component" value="Unassembled WGS sequence"/>
</dbReference>
<dbReference type="EMBL" id="AVOT02009355">
    <property type="protein sequence ID" value="MBW0487930.1"/>
    <property type="molecule type" value="Genomic_DNA"/>
</dbReference>
<name>A0A9Q3H3E8_9BASI</name>
<reference evidence="2" key="1">
    <citation type="submission" date="2021-03" db="EMBL/GenBank/DDBJ databases">
        <title>Draft genome sequence of rust myrtle Austropuccinia psidii MF-1, a brazilian biotype.</title>
        <authorList>
            <person name="Quecine M.C."/>
            <person name="Pachon D.M.R."/>
            <person name="Bonatelli M.L."/>
            <person name="Correr F.H."/>
            <person name="Franceschini L.M."/>
            <person name="Leite T.F."/>
            <person name="Margarido G.R.A."/>
            <person name="Almeida C.A."/>
            <person name="Ferrarezi J.A."/>
            <person name="Labate C.A."/>
        </authorList>
    </citation>
    <scope>NUCLEOTIDE SEQUENCE</scope>
    <source>
        <strain evidence="2">MF-1</strain>
    </source>
</reference>
<keyword evidence="3" id="KW-1185">Reference proteome</keyword>
<dbReference type="GO" id="GO:0016746">
    <property type="term" value="F:acyltransferase activity"/>
    <property type="evidence" value="ECO:0007669"/>
    <property type="project" value="InterPro"/>
</dbReference>
<dbReference type="GO" id="GO:0016020">
    <property type="term" value="C:membrane"/>
    <property type="evidence" value="ECO:0007669"/>
    <property type="project" value="InterPro"/>
</dbReference>
<dbReference type="Pfam" id="PF06423">
    <property type="entry name" value="GWT1"/>
    <property type="match status" value="1"/>
</dbReference>
<protein>
    <submittedName>
        <fullName evidence="2">Uncharacterized protein</fullName>
    </submittedName>
</protein>
<feature type="transmembrane region" description="Helical" evidence="1">
    <location>
        <begin position="143"/>
        <end position="164"/>
    </location>
</feature>
<sequence>MNPHIMLTDGTNKLCPIKVSQSPLEKLPEHGDNVQGQMLLTMAPVGPRTIIVKDDFFLLESITVFPVMDYKAKKESFVSNGQGGGSLELLVISFKLMLTIFLWRLIQNLSGHQKHLAISLLIEFLILIFPILAFTTFSANKLWLPAILLSSITLIILVKFHAAICPSTIKPNHHPSYQDFQPQTSDGQSSNN</sequence>
<keyword evidence="1" id="KW-0812">Transmembrane</keyword>
<evidence type="ECO:0000313" key="3">
    <source>
        <dbReference type="Proteomes" id="UP000765509"/>
    </source>
</evidence>
<keyword evidence="1" id="KW-0472">Membrane</keyword>
<evidence type="ECO:0000256" key="1">
    <source>
        <dbReference type="SAM" id="Phobius"/>
    </source>
</evidence>
<keyword evidence="1" id="KW-1133">Transmembrane helix</keyword>
<dbReference type="GO" id="GO:0006506">
    <property type="term" value="P:GPI anchor biosynthetic process"/>
    <property type="evidence" value="ECO:0007669"/>
    <property type="project" value="InterPro"/>
</dbReference>
<feature type="transmembrane region" description="Helical" evidence="1">
    <location>
        <begin position="89"/>
        <end position="106"/>
    </location>
</feature>